<name>A0A382VE31_9ZZZZ</name>
<accession>A0A382VE31</accession>
<dbReference type="InterPro" id="IPR001466">
    <property type="entry name" value="Beta-lactam-related"/>
</dbReference>
<dbReference type="AlphaFoldDB" id="A0A382VE31"/>
<sequence length="166" mass="17624">MRKIGLILMLICGSGLAAVPTNARPPGVTGATWQFGPLNRWAYVHLREILPTKNIPNRAGVVSVIPGIAEAPNALSITLNGSSVQLTEAMEHLFVDGILVIKDGTAVVERYAGHLAPEKTHLLWSVSKTITGLTAATIAHEGLIDLEKTVSHYVPELASTGWASTT</sequence>
<proteinExistence type="predicted"/>
<gene>
    <name evidence="2" type="ORF">METZ01_LOCUS397591</name>
</gene>
<reference evidence="2" key="1">
    <citation type="submission" date="2018-05" db="EMBL/GenBank/DDBJ databases">
        <authorList>
            <person name="Lanie J.A."/>
            <person name="Ng W.-L."/>
            <person name="Kazmierczak K.M."/>
            <person name="Andrzejewski T.M."/>
            <person name="Davidsen T.M."/>
            <person name="Wayne K.J."/>
            <person name="Tettelin H."/>
            <person name="Glass J.I."/>
            <person name="Rusch D."/>
            <person name="Podicherti R."/>
            <person name="Tsui H.-C.T."/>
            <person name="Winkler M.E."/>
        </authorList>
    </citation>
    <scope>NUCLEOTIDE SEQUENCE</scope>
</reference>
<dbReference type="Pfam" id="PF00144">
    <property type="entry name" value="Beta-lactamase"/>
    <property type="match status" value="1"/>
</dbReference>
<evidence type="ECO:0000313" key="2">
    <source>
        <dbReference type="EMBL" id="SVD44737.1"/>
    </source>
</evidence>
<dbReference type="SUPFAM" id="SSF56601">
    <property type="entry name" value="beta-lactamase/transpeptidase-like"/>
    <property type="match status" value="1"/>
</dbReference>
<dbReference type="EMBL" id="UINC01151243">
    <property type="protein sequence ID" value="SVD44737.1"/>
    <property type="molecule type" value="Genomic_DNA"/>
</dbReference>
<feature type="domain" description="Beta-lactamase-related" evidence="1">
    <location>
        <begin position="98"/>
        <end position="166"/>
    </location>
</feature>
<evidence type="ECO:0000259" key="1">
    <source>
        <dbReference type="Pfam" id="PF00144"/>
    </source>
</evidence>
<dbReference type="InterPro" id="IPR012338">
    <property type="entry name" value="Beta-lactam/transpept-like"/>
</dbReference>
<organism evidence="2">
    <name type="scientific">marine metagenome</name>
    <dbReference type="NCBI Taxonomy" id="408172"/>
    <lineage>
        <taxon>unclassified sequences</taxon>
        <taxon>metagenomes</taxon>
        <taxon>ecological metagenomes</taxon>
    </lineage>
</organism>
<feature type="non-terminal residue" evidence="2">
    <location>
        <position position="166"/>
    </location>
</feature>
<protein>
    <recommendedName>
        <fullName evidence="1">Beta-lactamase-related domain-containing protein</fullName>
    </recommendedName>
</protein>
<dbReference type="Gene3D" id="3.40.710.10">
    <property type="entry name" value="DD-peptidase/beta-lactamase superfamily"/>
    <property type="match status" value="1"/>
</dbReference>